<dbReference type="KEGG" id="tbr:TB927.1.5070"/>
<dbReference type="Proteomes" id="UP000008524">
    <property type="component" value="Chromosome 1"/>
</dbReference>
<sequence>MSVEEVKSSYRCRDQETGWREWRNNFSFLRPFKKFLKLDNFNAQ</sequence>
<name>Q4GY73_TRYB2</name>
<reference evidence="2" key="2">
    <citation type="journal article" date="2005" name="Science">
        <title>The genome of the African trypanosome Trypanosoma brucei.</title>
        <authorList>
            <person name="Berriman M."/>
            <person name="Ghedin E."/>
            <person name="Hertz-Fowler C."/>
            <person name="Blandin G."/>
            <person name="Renauld H."/>
            <person name="Bartholomeu D.C."/>
            <person name="Lennard N.J."/>
            <person name="Caler E."/>
            <person name="Hamlin N.E."/>
            <person name="Haas B."/>
            <person name="Bohme U."/>
            <person name="Hannick L."/>
            <person name="Aslett M.A."/>
            <person name="Shallom J."/>
            <person name="Marcello L."/>
            <person name="Hou L."/>
            <person name="Wickstead B."/>
            <person name="Alsmark U.C."/>
            <person name="Arrowsmith C."/>
            <person name="Atkin R.J."/>
            <person name="Barron A.J."/>
            <person name="Bringaud F."/>
            <person name="Brooks K."/>
            <person name="Carrington M."/>
            <person name="Cherevach I."/>
            <person name="Chillingworth T.J."/>
            <person name="Churcher C."/>
            <person name="Clark L.N."/>
            <person name="Corton C.H."/>
            <person name="Cronin A."/>
            <person name="Davies R.M."/>
            <person name="Doggett J."/>
            <person name="Djikeng A."/>
            <person name="Feldblyum T."/>
            <person name="Field M.C."/>
            <person name="Fraser A."/>
            <person name="Goodhead I."/>
            <person name="Hance Z."/>
            <person name="Harper D."/>
            <person name="Harris B.R."/>
            <person name="Hauser H."/>
            <person name="Hostetler J."/>
            <person name="Ivens A."/>
            <person name="Jagels K."/>
            <person name="Johnson D."/>
            <person name="Johnson J."/>
            <person name="Jones K."/>
            <person name="Kerhornou A.X."/>
            <person name="Koo H."/>
            <person name="Larke N."/>
            <person name="Landfear S."/>
            <person name="Larkin C."/>
            <person name="Leech V."/>
            <person name="Line A."/>
            <person name="Lord A."/>
            <person name="Macleod A."/>
            <person name="Mooney P.J."/>
            <person name="Moule S."/>
            <person name="Martin D.M."/>
            <person name="Morgan G.W."/>
            <person name="Mungall K."/>
            <person name="Norbertczak H."/>
            <person name="Ormond D."/>
            <person name="Pai G."/>
            <person name="Peacock C.S."/>
            <person name="Peterson J."/>
            <person name="Quail M.A."/>
            <person name="Rabbinowitsch E."/>
            <person name="Rajandream M.A."/>
            <person name="Reitter C."/>
            <person name="Salzberg S.L."/>
            <person name="Sanders M."/>
            <person name="Schobel S."/>
            <person name="Sharp S."/>
            <person name="Simmonds M."/>
            <person name="Simpson A.J."/>
            <person name="Tallon L."/>
            <person name="Turner C.M."/>
            <person name="Tait A."/>
            <person name="Tivey A.R."/>
            <person name="Van Aken S."/>
            <person name="Walker D."/>
            <person name="Wanless D."/>
            <person name="Wang S."/>
            <person name="White B."/>
            <person name="White O."/>
            <person name="Whitehead S."/>
            <person name="Woodward J."/>
            <person name="Wortman J."/>
            <person name="Adams M.D."/>
            <person name="Embley T.M."/>
            <person name="Gull K."/>
            <person name="Ullu E."/>
            <person name="Barry J.D."/>
            <person name="Fairlamb A.H."/>
            <person name="Opperdoes F."/>
            <person name="Barrell B.G."/>
            <person name="Donelson J.E."/>
            <person name="Hall N."/>
            <person name="Fraser C.M."/>
            <person name="Melville S.E."/>
            <person name="El-Sayed N.M."/>
        </authorList>
    </citation>
    <scope>NUCLEOTIDE SEQUENCE [LARGE SCALE GENOMIC DNA]</scope>
    <source>
        <strain evidence="2">927/4 GUTat10.1</strain>
    </source>
</reference>
<dbReference type="PaxDb" id="5691-CAJ16713"/>
<reference evidence="1 2" key="1">
    <citation type="journal article" date="2003" name="Nucleic Acids Res.">
        <title>The DNA sequence of chromosome I of an African trypanosome: gene content, chromosome organisation, recombination and polymorphism.</title>
        <authorList>
            <person name="Hall N."/>
            <person name="Berriman M."/>
            <person name="Lennard N.J."/>
            <person name="Harris B.R."/>
            <person name="Hertz-Fowler C."/>
            <person name="Bart-Delabesse E.N."/>
            <person name="Gerrare C.S."/>
            <person name="Atkin R.J."/>
            <person name="Barron A.J."/>
            <person name="Bowman S."/>
            <person name="Bray-Allen S.P."/>
            <person name="Bringaud F."/>
            <person name="Clark L.N."/>
            <person name="Corton C.H."/>
            <person name="Cronin A."/>
            <person name="Davies R."/>
            <person name="Doggett J."/>
            <person name="Fraser A."/>
            <person name="Gruter E."/>
            <person name="Hall S."/>
            <person name="Harper A.D."/>
            <person name="Kay M.P."/>
            <person name="Leech V."/>
            <person name="Mayes R."/>
            <person name="Price C."/>
            <person name="Quail M.A."/>
            <person name="Rabbinowitch E."/>
            <person name="Reitter C."/>
            <person name="Rutherford K."/>
            <person name="Sasse J."/>
            <person name="Sharp S."/>
            <person name="Shownkeen R."/>
            <person name="Macleod A."/>
            <person name="Taylor S."/>
            <person name="Tweedie A."/>
            <person name="Turner C.M.R."/>
            <person name="Tait A."/>
            <person name="Gull K."/>
            <person name="Barrell B."/>
            <person name="Melville S.E."/>
        </authorList>
    </citation>
    <scope>NUCLEOTIDE SEQUENCE [LARGE SCALE GENOMIC DNA]</scope>
    <source>
        <strain evidence="1 2">927/4 GUTat10.1</strain>
    </source>
</reference>
<gene>
    <name evidence="1" type="ORF">TB927.1.5070</name>
</gene>
<protein>
    <submittedName>
        <fullName evidence="1">Uncharacterized protein</fullName>
    </submittedName>
</protein>
<proteinExistence type="predicted"/>
<accession>Q4GY73</accession>
<dbReference type="RefSeq" id="XP_024498415.1">
    <property type="nucleotide sequence ID" value="XM_024642691.1"/>
</dbReference>
<evidence type="ECO:0000313" key="1">
    <source>
        <dbReference type="EMBL" id="CAJ16713.1"/>
    </source>
</evidence>
<dbReference type="AlphaFoldDB" id="Q4GY73"/>
<dbReference type="InParanoid" id="Q4GY73"/>
<dbReference type="EMBL" id="AL929603">
    <property type="protein sequence ID" value="CAJ16713.1"/>
    <property type="molecule type" value="Genomic_DNA"/>
</dbReference>
<keyword evidence="2" id="KW-1185">Reference proteome</keyword>
<organism evidence="1 2">
    <name type="scientific">Trypanosoma brucei brucei (strain 927/4 GUTat10.1)</name>
    <dbReference type="NCBI Taxonomy" id="185431"/>
    <lineage>
        <taxon>Eukaryota</taxon>
        <taxon>Discoba</taxon>
        <taxon>Euglenozoa</taxon>
        <taxon>Kinetoplastea</taxon>
        <taxon>Metakinetoplastina</taxon>
        <taxon>Trypanosomatida</taxon>
        <taxon>Trypanosomatidae</taxon>
        <taxon>Trypanosoma</taxon>
    </lineage>
</organism>
<dbReference type="GeneID" id="36373225"/>
<evidence type="ECO:0000313" key="2">
    <source>
        <dbReference type="Proteomes" id="UP000008524"/>
    </source>
</evidence>